<dbReference type="Proteomes" id="UP000293073">
    <property type="component" value="Chromosome"/>
</dbReference>
<evidence type="ECO:0000313" key="2">
    <source>
        <dbReference type="EMBL" id="QAY20599.1"/>
    </source>
</evidence>
<dbReference type="KEGG" id="hezz:EO776_11540"/>
<evidence type="ECO:0000256" key="1">
    <source>
        <dbReference type="SAM" id="MobiDB-lite"/>
    </source>
</evidence>
<dbReference type="GeneID" id="301360448"/>
<reference evidence="3" key="1">
    <citation type="submission" date="2019-01" db="EMBL/GenBank/DDBJ databases">
        <title>Complete genome of Halorubrum ezzemoulense strain FB21.</title>
        <authorList>
            <person name="Feng Y."/>
            <person name="Louyakis A.S."/>
            <person name="Papke R.T."/>
            <person name="Gogarten J.P."/>
        </authorList>
    </citation>
    <scope>NUCLEOTIDE SEQUENCE [LARGE SCALE GENOMIC DNA]</scope>
    <source>
        <strain evidence="3">Fb21</strain>
    </source>
</reference>
<accession>A0A481RH33</accession>
<protein>
    <submittedName>
        <fullName evidence="2">Uncharacterized protein</fullName>
    </submittedName>
</protein>
<evidence type="ECO:0000313" key="3">
    <source>
        <dbReference type="Proteomes" id="UP000293073"/>
    </source>
</evidence>
<sequence length="59" mass="6631">MLYDDARELDDDETVTETVELDDGTTIVGVDPFAPIDARHVDGDDFEPTEVTDRNVSRF</sequence>
<organism evidence="2 3">
    <name type="scientific">Halorubrum ezzemoulense</name>
    <name type="common">Halorubrum chaoviator</name>
    <dbReference type="NCBI Taxonomy" id="337243"/>
    <lineage>
        <taxon>Archaea</taxon>
        <taxon>Methanobacteriati</taxon>
        <taxon>Methanobacteriota</taxon>
        <taxon>Stenosarchaea group</taxon>
        <taxon>Halobacteria</taxon>
        <taxon>Halobacteriales</taxon>
        <taxon>Haloferacaceae</taxon>
        <taxon>Halorubrum</taxon>
    </lineage>
</organism>
<dbReference type="EMBL" id="CP034940">
    <property type="protein sequence ID" value="QAY20599.1"/>
    <property type="molecule type" value="Genomic_DNA"/>
</dbReference>
<gene>
    <name evidence="2" type="ORF">EO776_11540</name>
</gene>
<dbReference type="RefSeq" id="WP_129452411.1">
    <property type="nucleotide sequence ID" value="NZ_CP034940.1"/>
</dbReference>
<feature type="region of interest" description="Disordered" evidence="1">
    <location>
        <begin position="39"/>
        <end position="59"/>
    </location>
</feature>
<dbReference type="AlphaFoldDB" id="A0A481RH33"/>
<name>A0A481RH33_HALEZ</name>
<proteinExistence type="predicted"/>